<dbReference type="Proteomes" id="UP000317496">
    <property type="component" value="Chromosome"/>
</dbReference>
<dbReference type="EMBL" id="CP041636">
    <property type="protein sequence ID" value="QDO99346.1"/>
    <property type="molecule type" value="Genomic_DNA"/>
</dbReference>
<dbReference type="AlphaFoldDB" id="A0A516H6E5"/>
<dbReference type="InterPro" id="IPR009922">
    <property type="entry name" value="DUF1457"/>
</dbReference>
<dbReference type="Pfam" id="PF07310">
    <property type="entry name" value="PAS_5"/>
    <property type="match status" value="1"/>
</dbReference>
<reference evidence="1 2" key="1">
    <citation type="submission" date="2019-07" db="EMBL/GenBank/DDBJ databases">
        <title>Genome sequencing for Ferrovibrio sp. K5.</title>
        <authorList>
            <person name="Park S.-J."/>
        </authorList>
    </citation>
    <scope>NUCLEOTIDE SEQUENCE [LARGE SCALE GENOMIC DNA]</scope>
    <source>
        <strain evidence="1 2">K5</strain>
    </source>
</reference>
<proteinExistence type="predicted"/>
<protein>
    <submittedName>
        <fullName evidence="1">PAS domain-containing protein</fullName>
    </submittedName>
</protein>
<dbReference type="RefSeq" id="WP_144258342.1">
    <property type="nucleotide sequence ID" value="NZ_CP041636.1"/>
</dbReference>
<evidence type="ECO:0000313" key="2">
    <source>
        <dbReference type="Proteomes" id="UP000317496"/>
    </source>
</evidence>
<organism evidence="1 2">
    <name type="scientific">Ferrovibrio terrae</name>
    <dbReference type="NCBI Taxonomy" id="2594003"/>
    <lineage>
        <taxon>Bacteria</taxon>
        <taxon>Pseudomonadati</taxon>
        <taxon>Pseudomonadota</taxon>
        <taxon>Alphaproteobacteria</taxon>
        <taxon>Rhodospirillales</taxon>
        <taxon>Rhodospirillaceae</taxon>
        <taxon>Ferrovibrio</taxon>
    </lineage>
</organism>
<name>A0A516H6E5_9PROT</name>
<dbReference type="OrthoDB" id="8478534at2"/>
<accession>A0A516H6E5</accession>
<sequence length="184" mass="20856">MAFHDPVEIDSRDSRAQFTRLPLEEALANPDCRLAIDLWQVKRAGRVMPARADFDPVELKPILPRLILIDVISDPPDFRYRLAGTMSRDLRGVEVTGHSVLDLVPQQHGLRLWNDLCEMQRERAPQYLQISVIASTGEPMSYRVLRLPLGADGETMDMAMVLQDYGNALPLLRKYFDEARGGGR</sequence>
<dbReference type="KEGG" id="fer:FNB15_19605"/>
<evidence type="ECO:0000313" key="1">
    <source>
        <dbReference type="EMBL" id="QDO99346.1"/>
    </source>
</evidence>
<gene>
    <name evidence="1" type="ORF">FNB15_19605</name>
</gene>
<keyword evidence="2" id="KW-1185">Reference proteome</keyword>